<protein>
    <recommendedName>
        <fullName evidence="1">Copper amine oxidase-like N-terminal domain-containing protein</fullName>
    </recommendedName>
</protein>
<dbReference type="SUPFAM" id="SSF55383">
    <property type="entry name" value="Copper amine oxidase, domain N"/>
    <property type="match status" value="1"/>
</dbReference>
<reference evidence="2 3" key="1">
    <citation type="submission" date="2021-03" db="EMBL/GenBank/DDBJ databases">
        <title>Genomic Encyclopedia of Type Strains, Phase IV (KMG-IV): sequencing the most valuable type-strain genomes for metagenomic binning, comparative biology and taxonomic classification.</title>
        <authorList>
            <person name="Goeker M."/>
        </authorList>
    </citation>
    <scope>NUCLEOTIDE SEQUENCE [LARGE SCALE GENOMIC DNA]</scope>
    <source>
        <strain evidence="2 3">DSM 27512</strain>
    </source>
</reference>
<dbReference type="Proteomes" id="UP001314903">
    <property type="component" value="Unassembled WGS sequence"/>
</dbReference>
<name>A0ABS4KH76_9FIRM</name>
<dbReference type="InterPro" id="IPR012854">
    <property type="entry name" value="Cu_amine_oxidase-like_N"/>
</dbReference>
<gene>
    <name evidence="2" type="ORF">J2Z35_000939</name>
</gene>
<proteinExistence type="predicted"/>
<evidence type="ECO:0000313" key="2">
    <source>
        <dbReference type="EMBL" id="MBP2027145.1"/>
    </source>
</evidence>
<organism evidence="2 3">
    <name type="scientific">Acetoanaerobium pronyense</name>
    <dbReference type="NCBI Taxonomy" id="1482736"/>
    <lineage>
        <taxon>Bacteria</taxon>
        <taxon>Bacillati</taxon>
        <taxon>Bacillota</taxon>
        <taxon>Clostridia</taxon>
        <taxon>Peptostreptococcales</taxon>
        <taxon>Filifactoraceae</taxon>
        <taxon>Acetoanaerobium</taxon>
    </lineage>
</organism>
<evidence type="ECO:0000259" key="1">
    <source>
        <dbReference type="Pfam" id="PF07833"/>
    </source>
</evidence>
<accession>A0ABS4KH76</accession>
<dbReference type="InterPro" id="IPR036582">
    <property type="entry name" value="Mao_N_sf"/>
</dbReference>
<comment type="caution">
    <text evidence="2">The sequence shown here is derived from an EMBL/GenBank/DDBJ whole genome shotgun (WGS) entry which is preliminary data.</text>
</comment>
<evidence type="ECO:0000313" key="3">
    <source>
        <dbReference type="Proteomes" id="UP001314903"/>
    </source>
</evidence>
<dbReference type="Gene3D" id="3.30.457.10">
    <property type="entry name" value="Copper amine oxidase-like, N-terminal domain"/>
    <property type="match status" value="1"/>
</dbReference>
<dbReference type="EMBL" id="JAGGLI010000007">
    <property type="protein sequence ID" value="MBP2027145.1"/>
    <property type="molecule type" value="Genomic_DNA"/>
</dbReference>
<feature type="domain" description="Copper amine oxidase-like N-terminal" evidence="1">
    <location>
        <begin position="46"/>
        <end position="151"/>
    </location>
</feature>
<sequence length="262" mass="29483">MNIKKIWVTKKLKAILALTLLTTNILFPVVGRSQAQGNYNKPSIIVNGEKIEADAFINNDNRTMVPISLISNALGYSIEWIPESQMANIWNDDNDMSIQVGNKRMVVNLISHNMDTEPIIINGRTMIPLGAVATALGADISWDNDTKSVIVNTIPEKPSYVINGKISTREYLRTFEKFEKLMSLKEFHTYNNFVTNPDYLMFAQDARSGEAEFKAYILKDGVISEVPVEKILKNPPEYDVAIFTQDYVSVLTHISNTDDFGI</sequence>
<keyword evidence="3" id="KW-1185">Reference proteome</keyword>
<dbReference type="Pfam" id="PF07833">
    <property type="entry name" value="Cu_amine_oxidN1"/>
    <property type="match status" value="1"/>
</dbReference>